<dbReference type="Pfam" id="PF08659">
    <property type="entry name" value="KR"/>
    <property type="match status" value="1"/>
</dbReference>
<dbReference type="InterPro" id="IPR014031">
    <property type="entry name" value="Ketoacyl_synth_C"/>
</dbReference>
<sequence>MGCRFPGEASSLAGFWEMLRHGRSGNGRVPERSYNPDAFYHPNNDRKGAINHTDGFFLEEDVSLFDAPFFSITAKEAAGMDPVQRLLLEVAYETFENAGIPIDQLPGSMTSVYSGCMTNDYELLSTRDIHNMPHNSATGNGRTMLANRISWFYDLRGPSIMLDTACSSSLSALHLACQSLRLRESKMALITGSSLILHPNFTQRLSYMRMLSPDGISHSFDERANGYGRGEGIGAMIVKPLRDALADGDNIRAVIRGTGSNQDGRTPGITMPNGDSQADLIRRVYAETGLAMKDTSYFEAHGTGTKIGDPTELEALGTTFGLDRDPEDGPMYVGSVKTNIGHTEGAAGIAAMIKVVLKLEKDKFVPNAGFKKLNPKIKLDEWKLRLTNDYMQWPPSLSRRASVNSFGFGGANAHVIVESAAQFLSGLKNNIIALPSADTEVQIPEQTEKAKKLLVYSTQDKNGIARLGESWNNFLQNKPDEPENPDFLDDLAYTLAIRRSVFGYRSFAVADSIVELKSSVESGLPTFPRAGRNNRILFVFTGQGGQWAGMGRQLLKQPVFATSMARTQAVLQKLGCAWDIRDEIQKTDNPQINTPEFSQPVCTALQIALVDLLASWDIHPKGTVGHSSGEMGAAYGAGYLSHEDAIAIAYSRGICSSQVRPRLSKDGAMMAAGLSADEAQAYLKKVPEGSAVVACINSPSSVTLSGDDDAITTLESLIQEDKKFARKLRVDTAYHSPQIAVVAEDMRRSIQDVKPQTPADASVTMFSSLNKKVVKPDDLIPEYWVQNMLNPVQFEGAVTSAFNHTEAGKVRRRARVNWSCAVEIGPHEVLKGPLLQTVEKIDKNMAKIAYLTAVKRNQDAEVTALALAGSLWSTGHPVNLSKINGIDDRETRPQVVVDLPSYPWNHRSSFWHEPRDTKTLRTRAVPRHDFLGVPIDFQNDLEPRWSHYLRVSENPWIADHVVAGSILYPAAGMVVMAAEAARQLADPSQKVAGIELQDLQFYRGVIVPGDDQGLETAIHLSPHKSLPGWFEFGIFSLPPDGSWTKHSEGILSVRYTNPTDAEHWKKEAVKARHTQSKSTDVPMDDVYNWLSNIGVELGPSFHSITRTAFSNESSSTWGSVVVTDTKENMPHGYQSDYLIHPTTLDSLFQSAVLSLSEKLQEKKGHIPVAAQRIFIPTGIPVETGSSFDFHIQTRKESGEVRSKCITSDPEWSAPGIVMEGVLLGEIPMASSAAGQGGDGEAVQKCSTITWEEDVASAEAVVGSLSTDAEGIGSALRDWMARLCHNNGDLSVIFLTDELASHDINAIKQFGPSSVHRPRFQQLSIAVPSSAVEATKETLAEVEPPATVWEIDYSLPLSKEAVGDTTYDLVLLDTSKLGANAAQVKLDFAASLVDEEGWFIGVLPRSSLPWSPILTDLELNRQSLHLESSNSEAFIAQKDSIIVDVDPEVYVLTRNEDKSQNKLLDKLSAYLSSHGTSLKISTLDDVGDLQGRTVISLLEADSPWVSQWNEREYQAFQSLVHSATYILWVSREHDQGPEINVEFGATTGLLRTIRSEIPGLTMPHLTINWATPLDHASIASSIYKVLKRTIVSGKREVETEFRLEDEKLLIPRVVETPGVEKDVRVQIDGPRPVLGSLSEDDRPLKLSIDSSSLDEASWIHDVELEQPLPSDSVDVQIDAVAVTDHDINTLKNQKSQFGRQASGTVIQIGSTVSGLRPGDRVVVLSAGDSLLRTHARLSSSAVCKVPRIVDSTMAAILPTAYATAYHALFELAKVDKTNRILIAGCTDAALGAVQLASATGIEVFLAVESEDDRSILIEKYNVPADNIFDFADGSLADDVLDRTDRKGVDAVISTVSGLQCRAAAASLANFGKSIDLSGHLRPSGLPQTFISRGCSLQVFDLEQMLSFKPDAVYQAMRETLHLIDVIKPPLYHPYSTFPVSDIKEAVVAKQGGHRGPVILDLRADGAVRIIPRPPPTASLDPEATYVLSGGLGSLGLSFAETLIEVGARHIVFLSRSGAIHDWQKDALQGLSKDGCTAQAITCDVSKTADVLNFIGLSLANNWKIKGVIQCTMVLRDNMFEKMTYTDWTESTASKIQGSWNLHRLLPQNLDFFITLSSVASVIGNIAQANYSAGNGFMDALTTYRRKKNLAGTTINIGLVTDGGAVTEVRSEKEREEKYRNLTGTTISKNELQVILKVILKGKTASGDIIPPQVIAGIADNLARDGYITTSWQLDRKFDHRIKSAAAENGKDGKDGISKMISESENIADATKVVEQGLKEYVAAAMTASADSIDTERPLNALGVDSLKAVELQGWVLREMKSEISSFDILSSMPMSRLSEKIAEASSAVKA</sequence>
<dbReference type="PANTHER" id="PTHR43775:SF29">
    <property type="entry name" value="ASPERFURANONE POLYKETIDE SYNTHASE AFOG-RELATED"/>
    <property type="match status" value="1"/>
</dbReference>
<reference evidence="11" key="1">
    <citation type="journal article" date="2017" name="Genome Biol.">
        <title>Comparative genomics reveals high biological diversity and specific adaptations in the industrially and medically important fungal genus Aspergillus.</title>
        <authorList>
            <person name="de Vries R.P."/>
            <person name="Riley R."/>
            <person name="Wiebenga A."/>
            <person name="Aguilar-Osorio G."/>
            <person name="Amillis S."/>
            <person name="Uchima C.A."/>
            <person name="Anderluh G."/>
            <person name="Asadollahi M."/>
            <person name="Askin M."/>
            <person name="Barry K."/>
            <person name="Battaglia E."/>
            <person name="Bayram O."/>
            <person name="Benocci T."/>
            <person name="Braus-Stromeyer S.A."/>
            <person name="Caldana C."/>
            <person name="Canovas D."/>
            <person name="Cerqueira G.C."/>
            <person name="Chen F."/>
            <person name="Chen W."/>
            <person name="Choi C."/>
            <person name="Clum A."/>
            <person name="Dos Santos R.A."/>
            <person name="Damasio A.R."/>
            <person name="Diallinas G."/>
            <person name="Emri T."/>
            <person name="Fekete E."/>
            <person name="Flipphi M."/>
            <person name="Freyberg S."/>
            <person name="Gallo A."/>
            <person name="Gournas C."/>
            <person name="Habgood R."/>
            <person name="Hainaut M."/>
            <person name="Harispe M.L."/>
            <person name="Henrissat B."/>
            <person name="Hilden K.S."/>
            <person name="Hope R."/>
            <person name="Hossain A."/>
            <person name="Karabika E."/>
            <person name="Karaffa L."/>
            <person name="Karanyi Z."/>
            <person name="Krasevec N."/>
            <person name="Kuo A."/>
            <person name="Kusch H."/>
            <person name="LaButti K."/>
            <person name="Lagendijk E.L."/>
            <person name="Lapidus A."/>
            <person name="Levasseur A."/>
            <person name="Lindquist E."/>
            <person name="Lipzen A."/>
            <person name="Logrieco A.F."/>
            <person name="MacCabe A."/>
            <person name="Maekelae M.R."/>
            <person name="Malavazi I."/>
            <person name="Melin P."/>
            <person name="Meyer V."/>
            <person name="Mielnichuk N."/>
            <person name="Miskei M."/>
            <person name="Molnar A.P."/>
            <person name="Mule G."/>
            <person name="Ngan C.Y."/>
            <person name="Orejas M."/>
            <person name="Orosz E."/>
            <person name="Ouedraogo J.P."/>
            <person name="Overkamp K.M."/>
            <person name="Park H.-S."/>
            <person name="Perrone G."/>
            <person name="Piumi F."/>
            <person name="Punt P.J."/>
            <person name="Ram A.F."/>
            <person name="Ramon A."/>
            <person name="Rauscher S."/>
            <person name="Record E."/>
            <person name="Riano-Pachon D.M."/>
            <person name="Robert V."/>
            <person name="Roehrig J."/>
            <person name="Ruller R."/>
            <person name="Salamov A."/>
            <person name="Salih N.S."/>
            <person name="Samson R.A."/>
            <person name="Sandor E."/>
            <person name="Sanguinetti M."/>
            <person name="Schuetze T."/>
            <person name="Sepcic K."/>
            <person name="Shelest E."/>
            <person name="Sherlock G."/>
            <person name="Sophianopoulou V."/>
            <person name="Squina F.M."/>
            <person name="Sun H."/>
            <person name="Susca A."/>
            <person name="Todd R.B."/>
            <person name="Tsang A."/>
            <person name="Unkles S.E."/>
            <person name="van de Wiele N."/>
            <person name="van Rossen-Uffink D."/>
            <person name="Oliveira J.V."/>
            <person name="Vesth T.C."/>
            <person name="Visser J."/>
            <person name="Yu J.-H."/>
            <person name="Zhou M."/>
            <person name="Andersen M.R."/>
            <person name="Archer D.B."/>
            <person name="Baker S.E."/>
            <person name="Benoit I."/>
            <person name="Brakhage A.A."/>
            <person name="Braus G.H."/>
            <person name="Fischer R."/>
            <person name="Frisvad J.C."/>
            <person name="Goldman G.H."/>
            <person name="Houbraken J."/>
            <person name="Oakley B."/>
            <person name="Pocsi I."/>
            <person name="Scazzocchio C."/>
            <person name="Seiboth B."/>
            <person name="vanKuyk P.A."/>
            <person name="Wortman J."/>
            <person name="Dyer P.S."/>
            <person name="Grigoriev I.V."/>
        </authorList>
    </citation>
    <scope>NUCLEOTIDE SEQUENCE [LARGE SCALE GENOMIC DNA]</scope>
    <source>
        <strain evidence="11">DTO 134E9</strain>
    </source>
</reference>
<protein>
    <submittedName>
        <fullName evidence="10">Uncharacterized protein</fullName>
    </submittedName>
</protein>
<evidence type="ECO:0000313" key="10">
    <source>
        <dbReference type="EMBL" id="OJJ33672.1"/>
    </source>
</evidence>
<feature type="domain" description="Carrier" evidence="7">
    <location>
        <begin position="2267"/>
        <end position="2344"/>
    </location>
</feature>
<dbReference type="InterPro" id="IPR036736">
    <property type="entry name" value="ACP-like_sf"/>
</dbReference>
<dbReference type="Pfam" id="PF08240">
    <property type="entry name" value="ADH_N"/>
    <property type="match status" value="1"/>
</dbReference>
<dbReference type="GO" id="GO:0031177">
    <property type="term" value="F:phosphopantetheine binding"/>
    <property type="evidence" value="ECO:0007669"/>
    <property type="project" value="InterPro"/>
</dbReference>
<dbReference type="InterPro" id="IPR018201">
    <property type="entry name" value="Ketoacyl_synth_AS"/>
</dbReference>
<accession>A0A1L9RFH3</accession>
<evidence type="ECO:0000313" key="11">
    <source>
        <dbReference type="Proteomes" id="UP000184383"/>
    </source>
</evidence>
<keyword evidence="2" id="KW-0597">Phosphoprotein</keyword>
<dbReference type="SMART" id="SM00825">
    <property type="entry name" value="PKS_KS"/>
    <property type="match status" value="1"/>
</dbReference>
<name>A0A1L9RFH3_ASPWE</name>
<dbReference type="Pfam" id="PF21089">
    <property type="entry name" value="PKS_DH_N"/>
    <property type="match status" value="1"/>
</dbReference>
<dbReference type="Pfam" id="PF00698">
    <property type="entry name" value="Acyl_transf_1"/>
    <property type="match status" value="1"/>
</dbReference>
<dbReference type="CDD" id="cd05195">
    <property type="entry name" value="enoyl_red"/>
    <property type="match status" value="1"/>
</dbReference>
<dbReference type="SMART" id="SM00827">
    <property type="entry name" value="PKS_AT"/>
    <property type="match status" value="1"/>
</dbReference>
<feature type="domain" description="PKS/mFAS DH" evidence="9">
    <location>
        <begin position="928"/>
        <end position="1232"/>
    </location>
</feature>
<dbReference type="PROSITE" id="PS50075">
    <property type="entry name" value="CARRIER"/>
    <property type="match status" value="1"/>
</dbReference>
<evidence type="ECO:0000256" key="1">
    <source>
        <dbReference type="ARBA" id="ARBA00022450"/>
    </source>
</evidence>
<dbReference type="InterPro" id="IPR011032">
    <property type="entry name" value="GroES-like_sf"/>
</dbReference>
<dbReference type="InterPro" id="IPR049900">
    <property type="entry name" value="PKS_mFAS_DH"/>
</dbReference>
<dbReference type="PROSITE" id="PS52019">
    <property type="entry name" value="PKS_MFAS_DH"/>
    <property type="match status" value="1"/>
</dbReference>
<dbReference type="InterPro" id="IPR056501">
    <property type="entry name" value="NAD-bd_HRPKS_sdrA"/>
</dbReference>
<dbReference type="Gene3D" id="3.40.366.10">
    <property type="entry name" value="Malonyl-Coenzyme A Acyl Carrier Protein, domain 2"/>
    <property type="match status" value="1"/>
</dbReference>
<dbReference type="GO" id="GO:0016491">
    <property type="term" value="F:oxidoreductase activity"/>
    <property type="evidence" value="ECO:0007669"/>
    <property type="project" value="UniProtKB-KW"/>
</dbReference>
<evidence type="ECO:0000256" key="2">
    <source>
        <dbReference type="ARBA" id="ARBA00022553"/>
    </source>
</evidence>
<dbReference type="Pfam" id="PF16197">
    <property type="entry name" value="KAsynt_C_assoc"/>
    <property type="match status" value="1"/>
</dbReference>
<dbReference type="Gene3D" id="3.40.50.720">
    <property type="entry name" value="NAD(P)-binding Rossmann-like Domain"/>
    <property type="match status" value="2"/>
</dbReference>
<dbReference type="InterPro" id="IPR020807">
    <property type="entry name" value="PKS_DH"/>
</dbReference>
<dbReference type="SUPFAM" id="SSF53901">
    <property type="entry name" value="Thiolase-like"/>
    <property type="match status" value="1"/>
</dbReference>
<dbReference type="VEuPathDB" id="FungiDB:ASPWEDRAFT_135135"/>
<dbReference type="STRING" id="1073089.A0A1L9RFH3"/>
<organism evidence="10 11">
    <name type="scientific">Aspergillus wentii DTO 134E9</name>
    <dbReference type="NCBI Taxonomy" id="1073089"/>
    <lineage>
        <taxon>Eukaryota</taxon>
        <taxon>Fungi</taxon>
        <taxon>Dikarya</taxon>
        <taxon>Ascomycota</taxon>
        <taxon>Pezizomycotina</taxon>
        <taxon>Eurotiomycetes</taxon>
        <taxon>Eurotiomycetidae</taxon>
        <taxon>Eurotiales</taxon>
        <taxon>Aspergillaceae</taxon>
        <taxon>Aspergillus</taxon>
        <taxon>Aspergillus subgen. Cremei</taxon>
    </lineage>
</organism>
<feature type="domain" description="Ketosynthase family 3 (KS3)" evidence="8">
    <location>
        <begin position="1"/>
        <end position="419"/>
    </location>
</feature>
<feature type="region of interest" description="C-terminal hotdog fold" evidence="6">
    <location>
        <begin position="1078"/>
        <end position="1232"/>
    </location>
</feature>
<dbReference type="InterPro" id="IPR049551">
    <property type="entry name" value="PKS_DH_C"/>
</dbReference>
<evidence type="ECO:0000259" key="7">
    <source>
        <dbReference type="PROSITE" id="PS50075"/>
    </source>
</evidence>
<dbReference type="InterPro" id="IPR042104">
    <property type="entry name" value="PKS_dehydratase_sf"/>
</dbReference>
<dbReference type="Gene3D" id="3.10.129.110">
    <property type="entry name" value="Polyketide synthase dehydratase"/>
    <property type="match status" value="1"/>
</dbReference>
<dbReference type="PROSITE" id="PS00606">
    <property type="entry name" value="KS3_1"/>
    <property type="match status" value="1"/>
</dbReference>
<dbReference type="InterPro" id="IPR020806">
    <property type="entry name" value="PKS_PP-bd"/>
</dbReference>
<evidence type="ECO:0000259" key="9">
    <source>
        <dbReference type="PROSITE" id="PS52019"/>
    </source>
</evidence>
<evidence type="ECO:0000259" key="8">
    <source>
        <dbReference type="PROSITE" id="PS52004"/>
    </source>
</evidence>
<dbReference type="EMBL" id="KV878213">
    <property type="protein sequence ID" value="OJJ33672.1"/>
    <property type="molecule type" value="Genomic_DNA"/>
</dbReference>
<feature type="active site" description="Proton acceptor; for dehydratase activity" evidence="6">
    <location>
        <position position="960"/>
    </location>
</feature>
<dbReference type="SMART" id="SM00823">
    <property type="entry name" value="PKS_PP"/>
    <property type="match status" value="1"/>
</dbReference>
<keyword evidence="1" id="KW-0596">Phosphopantetheine</keyword>
<dbReference type="SMART" id="SM00829">
    <property type="entry name" value="PKS_ER"/>
    <property type="match status" value="1"/>
</dbReference>
<dbReference type="InterPro" id="IPR057326">
    <property type="entry name" value="KR_dom"/>
</dbReference>
<proteinExistence type="predicted"/>
<dbReference type="OrthoDB" id="329835at2759"/>
<keyword evidence="11" id="KW-1185">Reference proteome</keyword>
<dbReference type="PANTHER" id="PTHR43775">
    <property type="entry name" value="FATTY ACID SYNTHASE"/>
    <property type="match status" value="1"/>
</dbReference>
<dbReference type="SUPFAM" id="SSF52151">
    <property type="entry name" value="FabD/lysophospholipase-like"/>
    <property type="match status" value="1"/>
</dbReference>
<dbReference type="CDD" id="cd00833">
    <property type="entry name" value="PKS"/>
    <property type="match status" value="1"/>
</dbReference>
<dbReference type="GO" id="GO:0006633">
    <property type="term" value="P:fatty acid biosynthetic process"/>
    <property type="evidence" value="ECO:0007669"/>
    <property type="project" value="InterPro"/>
</dbReference>
<dbReference type="Proteomes" id="UP000184383">
    <property type="component" value="Unassembled WGS sequence"/>
</dbReference>
<dbReference type="InterPro" id="IPR032821">
    <property type="entry name" value="PKS_assoc"/>
</dbReference>
<feature type="active site" description="Proton donor; for dehydratase activity" evidence="6">
    <location>
        <position position="1145"/>
    </location>
</feature>
<dbReference type="InterPro" id="IPR014043">
    <property type="entry name" value="Acyl_transferase_dom"/>
</dbReference>
<dbReference type="SUPFAM" id="SSF47336">
    <property type="entry name" value="ACP-like"/>
    <property type="match status" value="1"/>
</dbReference>
<feature type="region of interest" description="N-terminal hotdog fold" evidence="6">
    <location>
        <begin position="928"/>
        <end position="1058"/>
    </location>
</feature>
<dbReference type="SUPFAM" id="SSF51735">
    <property type="entry name" value="NAD(P)-binding Rossmann-fold domains"/>
    <property type="match status" value="2"/>
</dbReference>
<dbReference type="InterPro" id="IPR020843">
    <property type="entry name" value="ER"/>
</dbReference>
<dbReference type="Gene3D" id="3.90.180.10">
    <property type="entry name" value="Medium-chain alcohol dehydrogenases, catalytic domain"/>
    <property type="match status" value="1"/>
</dbReference>
<dbReference type="Pfam" id="PF23297">
    <property type="entry name" value="ACP_SdgA_C"/>
    <property type="match status" value="1"/>
</dbReference>
<dbReference type="SUPFAM" id="SSF50129">
    <property type="entry name" value="GroES-like"/>
    <property type="match status" value="1"/>
</dbReference>
<dbReference type="InterPro" id="IPR049552">
    <property type="entry name" value="PKS_DH_N"/>
</dbReference>
<dbReference type="InterPro" id="IPR013968">
    <property type="entry name" value="PKS_KR"/>
</dbReference>
<dbReference type="Gene3D" id="3.40.47.10">
    <property type="match status" value="1"/>
</dbReference>
<dbReference type="InterPro" id="IPR016039">
    <property type="entry name" value="Thiolase-like"/>
</dbReference>
<dbReference type="InterPro" id="IPR020841">
    <property type="entry name" value="PKS_Beta-ketoAc_synthase_dom"/>
</dbReference>
<dbReference type="PROSITE" id="PS52004">
    <property type="entry name" value="KS3_2"/>
    <property type="match status" value="1"/>
</dbReference>
<dbReference type="InterPro" id="IPR036291">
    <property type="entry name" value="NAD(P)-bd_dom_sf"/>
</dbReference>
<keyword evidence="5" id="KW-0511">Multifunctional enzyme</keyword>
<dbReference type="SMART" id="SM00822">
    <property type="entry name" value="PKS_KR"/>
    <property type="match status" value="1"/>
</dbReference>
<dbReference type="Pfam" id="PF02801">
    <property type="entry name" value="Ketoacyl-synt_C"/>
    <property type="match status" value="1"/>
</dbReference>
<dbReference type="SUPFAM" id="SSF55048">
    <property type="entry name" value="Probable ACP-binding domain of malonyl-CoA ACP transacylase"/>
    <property type="match status" value="1"/>
</dbReference>
<gene>
    <name evidence="10" type="ORF">ASPWEDRAFT_135135</name>
</gene>
<dbReference type="SMART" id="SM00826">
    <property type="entry name" value="PKS_DH"/>
    <property type="match status" value="1"/>
</dbReference>
<dbReference type="InterPro" id="IPR013154">
    <property type="entry name" value="ADH-like_N"/>
</dbReference>
<dbReference type="Pfam" id="PF00109">
    <property type="entry name" value="ketoacyl-synt"/>
    <property type="match status" value="1"/>
</dbReference>
<dbReference type="GO" id="GO:0004315">
    <property type="term" value="F:3-oxoacyl-[acyl-carrier-protein] synthase activity"/>
    <property type="evidence" value="ECO:0007669"/>
    <property type="project" value="InterPro"/>
</dbReference>
<dbReference type="InterPro" id="IPR016036">
    <property type="entry name" value="Malonyl_transacylase_ACP-bd"/>
</dbReference>
<keyword evidence="4" id="KW-0560">Oxidoreductase</keyword>
<dbReference type="GeneID" id="63745182"/>
<dbReference type="Gene3D" id="1.10.1200.10">
    <property type="entry name" value="ACP-like"/>
    <property type="match status" value="1"/>
</dbReference>
<evidence type="ECO:0000256" key="6">
    <source>
        <dbReference type="PROSITE-ProRule" id="PRU01363"/>
    </source>
</evidence>
<evidence type="ECO:0000256" key="4">
    <source>
        <dbReference type="ARBA" id="ARBA00023002"/>
    </source>
</evidence>
<dbReference type="GO" id="GO:0004312">
    <property type="term" value="F:fatty acid synthase activity"/>
    <property type="evidence" value="ECO:0007669"/>
    <property type="project" value="TreeGrafter"/>
</dbReference>
<keyword evidence="3" id="KW-0808">Transferase</keyword>
<dbReference type="GO" id="GO:0044550">
    <property type="term" value="P:secondary metabolite biosynthetic process"/>
    <property type="evidence" value="ECO:0007669"/>
    <property type="project" value="TreeGrafter"/>
</dbReference>
<dbReference type="InterPro" id="IPR001227">
    <property type="entry name" value="Ac_transferase_dom_sf"/>
</dbReference>
<dbReference type="InterPro" id="IPR050091">
    <property type="entry name" value="PKS_NRPS_Biosynth_Enz"/>
</dbReference>
<evidence type="ECO:0000256" key="5">
    <source>
        <dbReference type="ARBA" id="ARBA00023268"/>
    </source>
</evidence>
<dbReference type="RefSeq" id="XP_040687348.1">
    <property type="nucleotide sequence ID" value="XM_040829334.1"/>
</dbReference>
<dbReference type="InterPro" id="IPR016035">
    <property type="entry name" value="Acyl_Trfase/lysoPLipase"/>
</dbReference>
<dbReference type="Pfam" id="PF14765">
    <property type="entry name" value="PS-DH"/>
    <property type="match status" value="1"/>
</dbReference>
<evidence type="ECO:0000256" key="3">
    <source>
        <dbReference type="ARBA" id="ARBA00022679"/>
    </source>
</evidence>
<dbReference type="InterPro" id="IPR014030">
    <property type="entry name" value="Ketoacyl_synth_N"/>
</dbReference>
<dbReference type="Pfam" id="PF23114">
    <property type="entry name" value="NAD-bd_HRPKS_sdrA"/>
    <property type="match status" value="1"/>
</dbReference>
<dbReference type="InterPro" id="IPR009081">
    <property type="entry name" value="PP-bd_ACP"/>
</dbReference>